<dbReference type="Gene3D" id="2.60.40.1470">
    <property type="entry name" value="ApaG domain"/>
    <property type="match status" value="1"/>
</dbReference>
<dbReference type="HAMAP" id="MF_00791">
    <property type="entry name" value="ApaG"/>
    <property type="match status" value="1"/>
</dbReference>
<reference evidence="3" key="1">
    <citation type="submission" date="2018-05" db="EMBL/GenBank/DDBJ databases">
        <authorList>
            <person name="Lanie J.A."/>
            <person name="Ng W.-L."/>
            <person name="Kazmierczak K.M."/>
            <person name="Andrzejewski T.M."/>
            <person name="Davidsen T.M."/>
            <person name="Wayne K.J."/>
            <person name="Tettelin H."/>
            <person name="Glass J.I."/>
            <person name="Rusch D."/>
            <person name="Podicherti R."/>
            <person name="Tsui H.-C.T."/>
            <person name="Winkler M.E."/>
        </authorList>
    </citation>
    <scope>NUCLEOTIDE SEQUENCE</scope>
</reference>
<accession>A0A382DSU1</accession>
<dbReference type="SUPFAM" id="SSF110069">
    <property type="entry name" value="ApaG-like"/>
    <property type="match status" value="1"/>
</dbReference>
<gene>
    <name evidence="3" type="ORF">METZ01_LOCUS194312</name>
</gene>
<dbReference type="PANTHER" id="PTHR47191">
    <property type="entry name" value="OS05G0170800 PROTEIN"/>
    <property type="match status" value="1"/>
</dbReference>
<dbReference type="Pfam" id="PF04379">
    <property type="entry name" value="DUF525"/>
    <property type="match status" value="1"/>
</dbReference>
<organism evidence="3">
    <name type="scientific">marine metagenome</name>
    <dbReference type="NCBI Taxonomy" id="408172"/>
    <lineage>
        <taxon>unclassified sequences</taxon>
        <taxon>metagenomes</taxon>
        <taxon>ecological metagenomes</taxon>
    </lineage>
</organism>
<dbReference type="NCBIfam" id="NF003967">
    <property type="entry name" value="PRK05461.1"/>
    <property type="match status" value="1"/>
</dbReference>
<dbReference type="AlphaFoldDB" id="A0A382DSU1"/>
<sequence>MTDKQYDISIATQINYISEQSLPEEGRYVFAYTIKVTNTGQTAATLLRRHWLITDANCKVQEVRGEGVVGVQPHIMPGESYEYTSAAILETPVGCMQGSYEMIADDGMEFDAPIPVFNLAAPNTLH</sequence>
<dbReference type="InterPro" id="IPR036767">
    <property type="entry name" value="ApaG_sf"/>
</dbReference>
<dbReference type="EMBL" id="UINC01040916">
    <property type="protein sequence ID" value="SVB41458.1"/>
    <property type="molecule type" value="Genomic_DNA"/>
</dbReference>
<dbReference type="InterPro" id="IPR050718">
    <property type="entry name" value="ApaG-like"/>
</dbReference>
<dbReference type="PANTHER" id="PTHR47191:SF2">
    <property type="entry name" value="OS05G0170800 PROTEIN"/>
    <property type="match status" value="1"/>
</dbReference>
<protein>
    <recommendedName>
        <fullName evidence="1">Protein ApaG</fullName>
    </recommendedName>
</protein>
<dbReference type="InterPro" id="IPR007474">
    <property type="entry name" value="ApaG_domain"/>
</dbReference>
<feature type="domain" description="ApaG" evidence="2">
    <location>
        <begin position="2"/>
        <end position="126"/>
    </location>
</feature>
<dbReference type="PROSITE" id="PS51087">
    <property type="entry name" value="APAG"/>
    <property type="match status" value="1"/>
</dbReference>
<evidence type="ECO:0000259" key="2">
    <source>
        <dbReference type="PROSITE" id="PS51087"/>
    </source>
</evidence>
<evidence type="ECO:0000256" key="1">
    <source>
        <dbReference type="ARBA" id="ARBA00017693"/>
    </source>
</evidence>
<evidence type="ECO:0000313" key="3">
    <source>
        <dbReference type="EMBL" id="SVB41458.1"/>
    </source>
</evidence>
<name>A0A382DSU1_9ZZZZ</name>
<proteinExistence type="inferred from homology"/>
<dbReference type="InterPro" id="IPR023065">
    <property type="entry name" value="Uncharacterised_ApaG"/>
</dbReference>